<feature type="transmembrane region" description="Helical" evidence="15">
    <location>
        <begin position="95"/>
        <end position="111"/>
    </location>
</feature>
<evidence type="ECO:0000256" key="13">
    <source>
        <dbReference type="ARBA" id="ARBA00023136"/>
    </source>
</evidence>
<evidence type="ECO:0000256" key="15">
    <source>
        <dbReference type="SAM" id="Phobius"/>
    </source>
</evidence>
<dbReference type="FunFam" id="3.40.50.1000:FF:000001">
    <property type="entry name" value="Phospholipid-transporting ATPase IC"/>
    <property type="match status" value="1"/>
</dbReference>
<dbReference type="InterPro" id="IPR036412">
    <property type="entry name" value="HAD-like_sf"/>
</dbReference>
<dbReference type="Pfam" id="PF00689">
    <property type="entry name" value="Cation_ATPase_C"/>
    <property type="match status" value="1"/>
</dbReference>
<evidence type="ECO:0000256" key="10">
    <source>
        <dbReference type="ARBA" id="ARBA00022842"/>
    </source>
</evidence>
<dbReference type="NCBIfam" id="TIGR01494">
    <property type="entry name" value="ATPase_P-type"/>
    <property type="match status" value="3"/>
</dbReference>
<comment type="similarity">
    <text evidence="2">Belongs to the cation transport ATPase (P-type) (TC 3.A.3) family. Type IIA subfamily.</text>
</comment>
<dbReference type="InterPro" id="IPR023214">
    <property type="entry name" value="HAD_sf"/>
</dbReference>
<organism evidence="17 18">
    <name type="scientific">Lucifera butyrica</name>
    <dbReference type="NCBI Taxonomy" id="1351585"/>
    <lineage>
        <taxon>Bacteria</taxon>
        <taxon>Bacillati</taxon>
        <taxon>Bacillota</taxon>
        <taxon>Negativicutes</taxon>
        <taxon>Veillonellales</taxon>
        <taxon>Veillonellaceae</taxon>
        <taxon>Lucifera</taxon>
    </lineage>
</organism>
<name>A0A498RFT1_9FIRM</name>
<dbReference type="RefSeq" id="WP_207857844.1">
    <property type="nucleotide sequence ID" value="NZ_UPPP01000083.1"/>
</dbReference>
<dbReference type="InterPro" id="IPR059000">
    <property type="entry name" value="ATPase_P-type_domA"/>
</dbReference>
<evidence type="ECO:0000256" key="4">
    <source>
        <dbReference type="ARBA" id="ARBA00022475"/>
    </source>
</evidence>
<keyword evidence="5" id="KW-0813">Transport</keyword>
<dbReference type="InterPro" id="IPR001757">
    <property type="entry name" value="P_typ_ATPase"/>
</dbReference>
<evidence type="ECO:0000256" key="12">
    <source>
        <dbReference type="ARBA" id="ARBA00022989"/>
    </source>
</evidence>
<dbReference type="InterPro" id="IPR008250">
    <property type="entry name" value="ATPase_P-typ_transduc_dom_A_sf"/>
</dbReference>
<dbReference type="SUPFAM" id="SSF81660">
    <property type="entry name" value="Metal cation-transporting ATPase, ATP-binding domain N"/>
    <property type="match status" value="1"/>
</dbReference>
<dbReference type="InterPro" id="IPR005782">
    <property type="entry name" value="P-type_ATPase_IIA"/>
</dbReference>
<dbReference type="AlphaFoldDB" id="A0A498RFT1"/>
<feature type="transmembrane region" description="Helical" evidence="15">
    <location>
        <begin position="797"/>
        <end position="818"/>
    </location>
</feature>
<dbReference type="FunFam" id="2.70.150.10:FF:000016">
    <property type="entry name" value="Calcium-transporting P-type ATPase putative"/>
    <property type="match status" value="1"/>
</dbReference>
<dbReference type="Pfam" id="PF00122">
    <property type="entry name" value="E1-E2_ATPase"/>
    <property type="match status" value="1"/>
</dbReference>
<evidence type="ECO:0000256" key="1">
    <source>
        <dbReference type="ARBA" id="ARBA00004651"/>
    </source>
</evidence>
<keyword evidence="5" id="KW-0106">Calcium</keyword>
<feature type="transmembrane region" description="Helical" evidence="15">
    <location>
        <begin position="893"/>
        <end position="916"/>
    </location>
</feature>
<sequence length="930" mass="102694">MVQEQHVSEVAEMNMEKWFARTAEEVVAFWQTNPVEGLNSNEVKKRLDKYGLNEMTEKETVAWWKKLLFQFQDFMVLVLLGATLISALLGEFVDAVTILAIVIINAVLGFFQEYRAEQSMQALKNLTAPTARVIRNGFVQQVPARELVPGDILALEAGDKLSADGRLTEVHDLEVEEAALTGESLPVRKFADKQYSEDIALGDRKNMVYAGTSVTRGRGRAVICATAMMTEVGHIAGMIQAAESEETPLEKRLEHLGHWLVWGCLAICLVVVFTGVLKGESLFLMCMSGISLAVAAIPEGLPAIVTVALALGVQRMIRRNAIIRKLPAVETLGCTTVICSDKTGTLTQNVMTARRIYTAGRAYDVTGAGYDIKGQFTHNNQESNVNQEAQLRQCLLIGSLCNNSVLKQNNVPITGLWRKRDTMGWSIEGDPTEGALLVAAAKAGLWRDELEKKMRRIREFPFESERRRMSVVYRQENGSQVLYVKGAPDTILDLCTKYDSGTGVKDLLPENKAEITKAHEEMTVQALRVLAVAYKPVLPSENDLSAEDWEQKLVFAGLVGMIDPPREEAREAILLCRQAGIKTVMITGDHPNTATAVAAELRMFKEDSNKALTGKELDALNDLELARIINNVTVYARVSPAHKLRIVKALKAKGHIVAMTGDGVNDAPAVKEADIGVAMGGTGTDVTKEASSMILADDNFATIVAAIEEGRGIYDNIRKFIRYLLSCNIGEVLTMFVAALLGLPLPLLPVQILWVNLVTDGLPAMALGVDSNSNDIMYRAPRNPAESVFSRGLGLKIVSRGLQIGFSTLLVFALTYFYQNDLSLARTMALCTLVFCQLFHVFDCRSEIFTIFEIGFWSNKYLLMAVLCSACMQLAIIYQPFLREVFATAPMSLFDWLMVLTVAGWTFILSGLKYLVLRRHAPVRSRFSRV</sequence>
<dbReference type="GO" id="GO:0005388">
    <property type="term" value="F:P-type calcium transporter activity"/>
    <property type="evidence" value="ECO:0007669"/>
    <property type="project" value="UniProtKB-EC"/>
</dbReference>
<dbReference type="PANTHER" id="PTHR42861">
    <property type="entry name" value="CALCIUM-TRANSPORTING ATPASE"/>
    <property type="match status" value="1"/>
</dbReference>
<keyword evidence="4" id="KW-1003">Cell membrane</keyword>
<evidence type="ECO:0000256" key="8">
    <source>
        <dbReference type="ARBA" id="ARBA00022741"/>
    </source>
</evidence>
<dbReference type="InterPro" id="IPR023298">
    <property type="entry name" value="ATPase_P-typ_TM_dom_sf"/>
</dbReference>
<protein>
    <recommendedName>
        <fullName evidence="3">P-type Ca(2+) transporter</fullName>
        <ecNumber evidence="3">7.2.2.10</ecNumber>
    </recommendedName>
</protein>
<keyword evidence="7" id="KW-0479">Metal-binding</keyword>
<keyword evidence="18" id="KW-1185">Reference proteome</keyword>
<feature type="transmembrane region" description="Helical" evidence="15">
    <location>
        <begin position="259"/>
        <end position="276"/>
    </location>
</feature>
<dbReference type="Pfam" id="PF13246">
    <property type="entry name" value="Cation_ATPase"/>
    <property type="match status" value="1"/>
</dbReference>
<comment type="catalytic activity">
    <reaction evidence="14">
        <text>Ca(2+)(in) + ATP + H2O = Ca(2+)(out) + ADP + phosphate + H(+)</text>
        <dbReference type="Rhea" id="RHEA:18105"/>
        <dbReference type="ChEBI" id="CHEBI:15377"/>
        <dbReference type="ChEBI" id="CHEBI:15378"/>
        <dbReference type="ChEBI" id="CHEBI:29108"/>
        <dbReference type="ChEBI" id="CHEBI:30616"/>
        <dbReference type="ChEBI" id="CHEBI:43474"/>
        <dbReference type="ChEBI" id="CHEBI:456216"/>
        <dbReference type="EC" id="7.2.2.10"/>
    </reaction>
</comment>
<keyword evidence="10" id="KW-0460">Magnesium</keyword>
<dbReference type="Gene3D" id="1.20.1110.10">
    <property type="entry name" value="Calcium-transporting ATPase, transmembrane domain"/>
    <property type="match status" value="1"/>
</dbReference>
<dbReference type="GO" id="GO:0005524">
    <property type="term" value="F:ATP binding"/>
    <property type="evidence" value="ECO:0007669"/>
    <property type="project" value="UniProtKB-KW"/>
</dbReference>
<dbReference type="SMART" id="SM00831">
    <property type="entry name" value="Cation_ATPase_N"/>
    <property type="match status" value="1"/>
</dbReference>
<dbReference type="SFLD" id="SFLDF00027">
    <property type="entry name" value="p-type_atpase"/>
    <property type="match status" value="1"/>
</dbReference>
<evidence type="ECO:0000256" key="3">
    <source>
        <dbReference type="ARBA" id="ARBA00012790"/>
    </source>
</evidence>
<keyword evidence="12 15" id="KW-1133">Transmembrane helix</keyword>
<dbReference type="Gene3D" id="2.70.150.10">
    <property type="entry name" value="Calcium-transporting ATPase, cytoplasmic transduction domain A"/>
    <property type="match status" value="1"/>
</dbReference>
<dbReference type="SFLD" id="SFLDG00002">
    <property type="entry name" value="C1.7:_P-type_atpase_like"/>
    <property type="match status" value="1"/>
</dbReference>
<keyword evidence="6 15" id="KW-0812">Transmembrane</keyword>
<comment type="subcellular location">
    <subcellularLocation>
        <location evidence="1">Cell membrane</location>
        <topology evidence="1">Multi-pass membrane protein</topology>
    </subcellularLocation>
</comment>
<dbReference type="InterPro" id="IPR023299">
    <property type="entry name" value="ATPase_P-typ_cyto_dom_N"/>
</dbReference>
<feature type="transmembrane region" description="Helical" evidence="15">
    <location>
        <begin position="720"/>
        <end position="745"/>
    </location>
</feature>
<evidence type="ECO:0000256" key="2">
    <source>
        <dbReference type="ARBA" id="ARBA00005675"/>
    </source>
</evidence>
<dbReference type="Proteomes" id="UP000277811">
    <property type="component" value="Unassembled WGS sequence"/>
</dbReference>
<dbReference type="Gene3D" id="3.40.50.1000">
    <property type="entry name" value="HAD superfamily/HAD-like"/>
    <property type="match status" value="1"/>
</dbReference>
<dbReference type="SUPFAM" id="SSF81665">
    <property type="entry name" value="Calcium ATPase, transmembrane domain M"/>
    <property type="match status" value="1"/>
</dbReference>
<dbReference type="InterPro" id="IPR004014">
    <property type="entry name" value="ATPase_P-typ_cation-transptr_N"/>
</dbReference>
<dbReference type="GO" id="GO:0016887">
    <property type="term" value="F:ATP hydrolysis activity"/>
    <property type="evidence" value="ECO:0007669"/>
    <property type="project" value="InterPro"/>
</dbReference>
<dbReference type="NCBIfam" id="TIGR01116">
    <property type="entry name" value="ATPase-IIA1_Ca"/>
    <property type="match status" value="1"/>
</dbReference>
<dbReference type="Gene3D" id="3.40.1110.10">
    <property type="entry name" value="Calcium-transporting ATPase, cytoplasmic domain N"/>
    <property type="match status" value="1"/>
</dbReference>
<dbReference type="PROSITE" id="PS00154">
    <property type="entry name" value="ATPASE_E1_E2"/>
    <property type="match status" value="1"/>
</dbReference>
<feature type="transmembrane region" description="Helical" evidence="15">
    <location>
        <begin position="862"/>
        <end position="881"/>
    </location>
</feature>
<evidence type="ECO:0000256" key="5">
    <source>
        <dbReference type="ARBA" id="ARBA00022568"/>
    </source>
</evidence>
<dbReference type="FunFam" id="1.20.1110.10:FF:000065">
    <property type="entry name" value="Sarcoplasmic/endoplasmic reticulum calcium ATPase 1"/>
    <property type="match status" value="1"/>
</dbReference>
<feature type="domain" description="Cation-transporting P-type ATPase N-terminal" evidence="16">
    <location>
        <begin position="17"/>
        <end position="91"/>
    </location>
</feature>
<keyword evidence="5" id="KW-0406">Ion transport</keyword>
<dbReference type="InterPro" id="IPR044492">
    <property type="entry name" value="P_typ_ATPase_HD_dom"/>
</dbReference>
<dbReference type="EC" id="7.2.2.10" evidence="3"/>
<dbReference type="GO" id="GO:0046872">
    <property type="term" value="F:metal ion binding"/>
    <property type="evidence" value="ECO:0007669"/>
    <property type="project" value="UniProtKB-KW"/>
</dbReference>
<evidence type="ECO:0000256" key="11">
    <source>
        <dbReference type="ARBA" id="ARBA00022967"/>
    </source>
</evidence>
<feature type="transmembrane region" description="Helical" evidence="15">
    <location>
        <begin position="67"/>
        <end position="89"/>
    </location>
</feature>
<accession>A0A498RFT1</accession>
<feature type="transmembrane region" description="Helical" evidence="15">
    <location>
        <begin position="282"/>
        <end position="311"/>
    </location>
</feature>
<reference evidence="17 18" key="1">
    <citation type="submission" date="2018-06" db="EMBL/GenBank/DDBJ databases">
        <authorList>
            <person name="Strepis N."/>
        </authorList>
    </citation>
    <scope>NUCLEOTIDE SEQUENCE [LARGE SCALE GENOMIC DNA]</scope>
    <source>
        <strain evidence="17">LUCI</strain>
    </source>
</reference>
<feature type="transmembrane region" description="Helical" evidence="15">
    <location>
        <begin position="824"/>
        <end position="842"/>
    </location>
</feature>
<dbReference type="PRINTS" id="PR00119">
    <property type="entry name" value="CATATPASE"/>
</dbReference>
<evidence type="ECO:0000259" key="16">
    <source>
        <dbReference type="SMART" id="SM00831"/>
    </source>
</evidence>
<dbReference type="InterPro" id="IPR006068">
    <property type="entry name" value="ATPase_P-typ_cation-transptr_C"/>
</dbReference>
<evidence type="ECO:0000256" key="7">
    <source>
        <dbReference type="ARBA" id="ARBA00022723"/>
    </source>
</evidence>
<evidence type="ECO:0000256" key="6">
    <source>
        <dbReference type="ARBA" id="ARBA00022692"/>
    </source>
</evidence>
<dbReference type="GO" id="GO:0005886">
    <property type="term" value="C:plasma membrane"/>
    <property type="evidence" value="ECO:0007669"/>
    <property type="project" value="UniProtKB-SubCell"/>
</dbReference>
<dbReference type="GO" id="GO:0140352">
    <property type="term" value="P:export from cell"/>
    <property type="evidence" value="ECO:0007669"/>
    <property type="project" value="UniProtKB-ARBA"/>
</dbReference>
<evidence type="ECO:0000256" key="14">
    <source>
        <dbReference type="ARBA" id="ARBA00048694"/>
    </source>
</evidence>
<dbReference type="InterPro" id="IPR018303">
    <property type="entry name" value="ATPase_P-typ_P_site"/>
</dbReference>
<evidence type="ECO:0000313" key="18">
    <source>
        <dbReference type="Proteomes" id="UP000277811"/>
    </source>
</evidence>
<dbReference type="SUPFAM" id="SSF56784">
    <property type="entry name" value="HAD-like"/>
    <property type="match status" value="1"/>
</dbReference>
<keyword evidence="8" id="KW-0547">Nucleotide-binding</keyword>
<dbReference type="SFLD" id="SFLDS00003">
    <property type="entry name" value="Haloacid_Dehalogenase"/>
    <property type="match status" value="1"/>
</dbReference>
<keyword evidence="13 15" id="KW-0472">Membrane</keyword>
<gene>
    <name evidence="17" type="ORF">LUCI_3223</name>
</gene>
<dbReference type="FunFam" id="3.40.50.1000:FF:000028">
    <property type="entry name" value="Calcium-transporting P-type ATPase, putative"/>
    <property type="match status" value="1"/>
</dbReference>
<dbReference type="Pfam" id="PF00690">
    <property type="entry name" value="Cation_ATPase_N"/>
    <property type="match status" value="1"/>
</dbReference>
<keyword evidence="5" id="KW-0109">Calcium transport</keyword>
<keyword evidence="9" id="KW-0067">ATP-binding</keyword>
<evidence type="ECO:0000256" key="9">
    <source>
        <dbReference type="ARBA" id="ARBA00022840"/>
    </source>
</evidence>
<dbReference type="CDD" id="cd02089">
    <property type="entry name" value="P-type_ATPase_Ca_prok"/>
    <property type="match status" value="1"/>
</dbReference>
<dbReference type="EMBL" id="UPPP01000083">
    <property type="protein sequence ID" value="VBB07958.1"/>
    <property type="molecule type" value="Genomic_DNA"/>
</dbReference>
<keyword evidence="11" id="KW-1278">Translocase</keyword>
<dbReference type="SUPFAM" id="SSF81653">
    <property type="entry name" value="Calcium ATPase, transduction domain A"/>
    <property type="match status" value="1"/>
</dbReference>
<dbReference type="PRINTS" id="PR00120">
    <property type="entry name" value="HATPASE"/>
</dbReference>
<evidence type="ECO:0000313" key="17">
    <source>
        <dbReference type="EMBL" id="VBB07958.1"/>
    </source>
</evidence>
<proteinExistence type="inferred from homology"/>
<feature type="transmembrane region" description="Helical" evidence="15">
    <location>
        <begin position="751"/>
        <end position="769"/>
    </location>
</feature>